<reference evidence="2" key="1">
    <citation type="submission" date="2021-02" db="EMBL/GenBank/DDBJ databases">
        <authorList>
            <person name="Dougan E. K."/>
            <person name="Rhodes N."/>
            <person name="Thang M."/>
            <person name="Chan C."/>
        </authorList>
    </citation>
    <scope>NUCLEOTIDE SEQUENCE</scope>
</reference>
<gene>
    <name evidence="2" type="ORF">SNAT2548_LOCUS16179</name>
</gene>
<feature type="region of interest" description="Disordered" evidence="1">
    <location>
        <begin position="1"/>
        <end position="26"/>
    </location>
</feature>
<accession>A0A812NPL3</accession>
<evidence type="ECO:0000313" key="3">
    <source>
        <dbReference type="Proteomes" id="UP000604046"/>
    </source>
</evidence>
<dbReference type="EMBL" id="CAJNDS010002076">
    <property type="protein sequence ID" value="CAE7307964.1"/>
    <property type="molecule type" value="Genomic_DNA"/>
</dbReference>
<dbReference type="AlphaFoldDB" id="A0A812NPL3"/>
<dbReference type="Proteomes" id="UP000604046">
    <property type="component" value="Unassembled WGS sequence"/>
</dbReference>
<name>A0A812NPL3_9DINO</name>
<feature type="compositionally biased region" description="Basic and acidic residues" evidence="1">
    <location>
        <begin position="311"/>
        <end position="321"/>
    </location>
</feature>
<evidence type="ECO:0000313" key="2">
    <source>
        <dbReference type="EMBL" id="CAE7307964.1"/>
    </source>
</evidence>
<dbReference type="OrthoDB" id="10455414at2759"/>
<keyword evidence="3" id="KW-1185">Reference proteome</keyword>
<organism evidence="2 3">
    <name type="scientific">Symbiodinium natans</name>
    <dbReference type="NCBI Taxonomy" id="878477"/>
    <lineage>
        <taxon>Eukaryota</taxon>
        <taxon>Sar</taxon>
        <taxon>Alveolata</taxon>
        <taxon>Dinophyceae</taxon>
        <taxon>Suessiales</taxon>
        <taxon>Symbiodiniaceae</taxon>
        <taxon>Symbiodinium</taxon>
    </lineage>
</organism>
<proteinExistence type="predicted"/>
<feature type="compositionally biased region" description="Polar residues" evidence="1">
    <location>
        <begin position="301"/>
        <end position="310"/>
    </location>
</feature>
<protein>
    <submittedName>
        <fullName evidence="2">Uncharacterized protein</fullName>
    </submittedName>
</protein>
<comment type="caution">
    <text evidence="2">The sequence shown here is derived from an EMBL/GenBank/DDBJ whole genome shotgun (WGS) entry which is preliminary data.</text>
</comment>
<feature type="region of interest" description="Disordered" evidence="1">
    <location>
        <begin position="300"/>
        <end position="321"/>
    </location>
</feature>
<evidence type="ECO:0000256" key="1">
    <source>
        <dbReference type="SAM" id="MobiDB-lite"/>
    </source>
</evidence>
<sequence length="321" mass="35988">MRAALAPQLRSPARTASPWSPNRDREARISARQYQRLRHADVSSGGQREHFELTTAMDLTSALELRLYEAEQRICALLRDVEYVEEFRQLFHEARERQAEGCLVVRPPSAPRPATTRTRPWTVPVAREEAASSMVRVEAVEARVAKLEALDLDGLKEVSTMKAAAEALDVRVASLEAAAADFDGHKEMERVLARESLATSTHLAELALQQDDMELQLESIRFTAPLCTQKRRWPKQATQAEEKAFAQASEVSEIAEQAQSLTRRQDAMESQFEEFGRALLGLLSDFQVHAALAEQHWGFQEASQRQASHTETPEREGVSAS</sequence>